<dbReference type="Proteomes" id="UP000269352">
    <property type="component" value="Unassembled WGS sequence"/>
</dbReference>
<evidence type="ECO:0000313" key="2">
    <source>
        <dbReference type="Proteomes" id="UP000269352"/>
    </source>
</evidence>
<proteinExistence type="predicted"/>
<organism evidence="1 2">
    <name type="scientific">Termititenax aidoneus</name>
    <dbReference type="NCBI Taxonomy" id="2218524"/>
    <lineage>
        <taxon>Bacteria</taxon>
        <taxon>Bacillati</taxon>
        <taxon>Candidatus Margulisiibacteriota</taxon>
        <taxon>Candidatus Termititenacia</taxon>
        <taxon>Candidatus Termititenacales</taxon>
        <taxon>Candidatus Termititenacaceae</taxon>
        <taxon>Candidatus Termititenax</taxon>
    </lineage>
</organism>
<protein>
    <submittedName>
        <fullName evidence="1">Uncharacterized protein</fullName>
    </submittedName>
</protein>
<dbReference type="AlphaFoldDB" id="A0A388T8P8"/>
<gene>
    <name evidence="1" type="ORF">NO1_0226</name>
</gene>
<name>A0A388T8P8_TERA1</name>
<sequence>MKLNNIQKKILTKLDETFPKSLYLWDLLDAIKEKPTQKIFNDLADLEVAEYIECKAWLGNIFSEFLVAKENNPEFTSEYISKYGVIYDTCKDKRDLVKPVYRKK</sequence>
<keyword evidence="2" id="KW-1185">Reference proteome</keyword>
<dbReference type="EMBL" id="BGZN01000002">
    <property type="protein sequence ID" value="GBR72730.1"/>
    <property type="molecule type" value="Genomic_DNA"/>
</dbReference>
<accession>A0A388T8P8</accession>
<evidence type="ECO:0000313" key="1">
    <source>
        <dbReference type="EMBL" id="GBR72730.1"/>
    </source>
</evidence>
<comment type="caution">
    <text evidence="1">The sequence shown here is derived from an EMBL/GenBank/DDBJ whole genome shotgun (WGS) entry which is preliminary data.</text>
</comment>
<reference evidence="1 2" key="1">
    <citation type="journal article" date="2019" name="ISME J.">
        <title>Genome analyses of uncultured TG2/ZB3 bacteria in 'Margulisbacteria' specifically attached to ectosymbiotic spirochetes of protists in the termite gut.</title>
        <authorList>
            <person name="Utami Y.D."/>
            <person name="Kuwahara H."/>
            <person name="Igai K."/>
            <person name="Murakami T."/>
            <person name="Sugaya K."/>
            <person name="Morikawa T."/>
            <person name="Nagura Y."/>
            <person name="Yuki M."/>
            <person name="Deevong P."/>
            <person name="Inoue T."/>
            <person name="Kihara K."/>
            <person name="Lo N."/>
            <person name="Yamada A."/>
            <person name="Ohkuma M."/>
            <person name="Hongoh Y."/>
        </authorList>
    </citation>
    <scope>NUCLEOTIDE SEQUENCE [LARGE SCALE GENOMIC DNA]</scope>
    <source>
        <strain evidence="1">NkOx7-01</strain>
    </source>
</reference>